<feature type="transmembrane region" description="Helical" evidence="11">
    <location>
        <begin position="1093"/>
        <end position="1124"/>
    </location>
</feature>
<feature type="transmembrane region" description="Helical" evidence="11">
    <location>
        <begin position="656"/>
        <end position="676"/>
    </location>
</feature>
<feature type="transmembrane region" description="Helical" evidence="11">
    <location>
        <begin position="1055"/>
        <end position="1081"/>
    </location>
</feature>
<keyword evidence="6 11" id="KW-0472">Membrane</keyword>
<feature type="transmembrane region" description="Helical" evidence="11">
    <location>
        <begin position="1191"/>
        <end position="1211"/>
    </location>
</feature>
<dbReference type="InterPro" id="IPR042060">
    <property type="entry name" value="PLAT_polycystin1"/>
</dbReference>
<dbReference type="Proteomes" id="UP000007110">
    <property type="component" value="Unassembled WGS sequence"/>
</dbReference>
<dbReference type="OrthoDB" id="444119at2759"/>
<protein>
    <recommendedName>
        <fullName evidence="12">PLAT domain-containing protein</fullName>
    </recommendedName>
</protein>
<dbReference type="Gene3D" id="1.10.287.70">
    <property type="match status" value="1"/>
</dbReference>
<feature type="transmembrane region" description="Helical" evidence="11">
    <location>
        <begin position="1578"/>
        <end position="1597"/>
    </location>
</feature>
<dbReference type="SMART" id="SM00303">
    <property type="entry name" value="GPS"/>
    <property type="match status" value="1"/>
</dbReference>
<feature type="transmembrane region" description="Helical" evidence="11">
    <location>
        <begin position="1488"/>
        <end position="1506"/>
    </location>
</feature>
<evidence type="ECO:0000313" key="13">
    <source>
        <dbReference type="EnsemblMetazoa" id="XP_030841020"/>
    </source>
</evidence>
<evidence type="ECO:0000313" key="14">
    <source>
        <dbReference type="Proteomes" id="UP000007110"/>
    </source>
</evidence>
<name>A0A7M7NY66_STRPU</name>
<feature type="compositionally biased region" description="Basic and acidic residues" evidence="10">
    <location>
        <begin position="292"/>
        <end position="306"/>
    </location>
</feature>
<dbReference type="OMA" id="YTINTSI"/>
<accession>A0A7M7NY66</accession>
<evidence type="ECO:0000256" key="2">
    <source>
        <dbReference type="ARBA" id="ARBA00007200"/>
    </source>
</evidence>
<dbReference type="InterPro" id="IPR046338">
    <property type="entry name" value="GAIN_dom_sf"/>
</dbReference>
<dbReference type="PANTHER" id="PTHR10877:SF150">
    <property type="entry name" value="REJ DOMAIN-CONTAINING PROTEIN"/>
    <property type="match status" value="1"/>
</dbReference>
<dbReference type="InterPro" id="IPR046791">
    <property type="entry name" value="Polycystin_dom"/>
</dbReference>
<dbReference type="GeneID" id="579144"/>
<dbReference type="KEGG" id="spu:579144"/>
<dbReference type="EnsemblMetazoa" id="XM_030985160">
    <property type="protein sequence ID" value="XP_030841020"/>
    <property type="gene ID" value="LOC579144"/>
</dbReference>
<evidence type="ECO:0000256" key="5">
    <source>
        <dbReference type="ARBA" id="ARBA00022989"/>
    </source>
</evidence>
<dbReference type="GO" id="GO:0005262">
    <property type="term" value="F:calcium channel activity"/>
    <property type="evidence" value="ECO:0000318"/>
    <property type="project" value="GO_Central"/>
</dbReference>
<organism evidence="13 14">
    <name type="scientific">Strongylocentrotus purpuratus</name>
    <name type="common">Purple sea urchin</name>
    <dbReference type="NCBI Taxonomy" id="7668"/>
    <lineage>
        <taxon>Eukaryota</taxon>
        <taxon>Metazoa</taxon>
        <taxon>Echinodermata</taxon>
        <taxon>Eleutherozoa</taxon>
        <taxon>Echinozoa</taxon>
        <taxon>Echinoidea</taxon>
        <taxon>Euechinoidea</taxon>
        <taxon>Echinacea</taxon>
        <taxon>Camarodonta</taxon>
        <taxon>Echinidea</taxon>
        <taxon>Strongylocentrotidae</taxon>
        <taxon>Strongylocentrotus</taxon>
    </lineage>
</organism>
<evidence type="ECO:0000256" key="7">
    <source>
        <dbReference type="ARBA" id="ARBA00023180"/>
    </source>
</evidence>
<feature type="compositionally biased region" description="Basic residues" evidence="10">
    <location>
        <begin position="1759"/>
        <end position="1768"/>
    </location>
</feature>
<sequence length="1768" mass="198844">MDRVWHCAVDDGSSQLLYTGSRSSTLVPLPVGKVNNTIGISVVISDRYGASVTVDAGNVYVDPGEKVETILADDIVTSLLDNYDKLQAEGSLVSVTKKATIDISALNLERTFTNTLIDGQIETHSGNLGTENITVTEQSSSAIRELEVEKIQKTTTRAYLRSKIASVQATMTVNSLEDAQILAGSALELSLYTNELSQGALTSLNTVAENILDVTEELQDTVSTETLGATTSLLLGLMGNILQGSALSVQDSLPILDEFESSDGDQTFSSLQDSISAATSSVGDEATTTEWTPEKEENLQRKRDQGRAVVTEARNKMKAIKKLLGRNILPREPAVSIHTDTISMTYEKNTCSDLADRGVNEDSGSVFLPSLTELVDDPEAICGNDAIISRETTSLPTNPYNYEESSDRISRDSGVMEVVFETLEGGAIPISNANAPILLKIDRPGGEEPSWNEFGSDALVNVTNVTYHSFDISYNNTAFTVQLQVERMSCYALLLGFSGFPNISGFDDIKLFYYDRNENATTDTVIYQAFYSSSVVGNNARKYYALLLELDCDQLFDDYPDLSSADELELSWAAGNTSRNFSLPYGFRVLSSGCSYWSEEQEMWLQDGCEVASNTTYEAQYCSCTHLTSFASTWIVPPTPLDFNYIFANAGFAQNLTIYITTIVIYVVFIFILLWARRRDRKDLLKLGVTPLVDNNPAHNYYYEIVVMTGQRKAGGTDSKVSFIMSGENEETSVRDFEDDKRKIFRRGASDRFLMAVPGPLGTLNYMRIWHDNSGKGKMQGWYVKYIAIRDIQTRERFYFIVNQWFSVVEDDGQIDRLIPVAGREQMQNFSHLFSNHTRKNFNDGHLWFSIIGRPPGSRFTRVQRAACCLMFLWLEMLVNIMFYQVAPPAAAKSPIEIGPLSLSPAQISIGVQANLIVFPVSLLVVQFFRKSRPRNMRQSRIKVAALANKPKRKLRRRPRKTAPANYSKLEDFASPSRIVLEESNKPPMMINPTAGTRAEPSLVVPPVPGTYDETAVQGGQGAGYLGGETSPTPQGDATVLIQPDKPKRRKKFSFPWWCVIVAWIVLLLSMAAATTITIFYGIQFGNTETSEWLCSIIISFVFGIFLTQPIKILLLATFIACIVKSPNADEDTEMEEDEEEFDLGNDEEYLHTVSGSVSTKKRKLPYKPPDPEALERAREQRVKEIKMYSIFREIFFYVVYLWVVLVISYGNSDPSAYRMQEDFFNELVIGPDSVHSFNKINSHASYWAYLHSTLVPAIYPQTWYNGDPSPELDGFLKNQNAFILGYPVLRQARVKMGECEVVSQFTNIVPECNVAYSFGNSDEGDYGPGWTLYNTNVTDRPQYNFTAWDEIESYPVLGRQAVYAGGGYLAKLQGSKVEVEALLDQLFEEAWFDRYTRGVFLEIAFFNAQVNLFGVIDLVAEFLPTGGVETFYRIDIIRLFTYSNGFGAVRLACEILFLGFIVFFIVREINNMRRTGVKKYFKDFWNMAEWIIIACAIGATVVYFYRKYVTDNLLEEFKAAGGTQRINLQYVAYWNELLTYLLGVVVFIGTLKFIKLLRFNKRIGILSTTIGSCTKDLFHFGIMFGIFFLAYALAFYKMYARSLYDFSDFIFTLETLSAAMLGKFSYDGFVQNNRILGPIFFFFFMITITFILVNMFLTIVIEAFSSVKRDITRQSNDYEMVDFMIGQLKKWVGLNNKPKSEEKKPNAVTEKDNHDPMSEFPEKVDQLLDCIAKVYFDASQFEEVIRGMGGSKGDNPKTTKKRMILTG</sequence>
<keyword evidence="7" id="KW-0325">Glycoprotein</keyword>
<feature type="compositionally biased region" description="Basic and acidic residues" evidence="10">
    <location>
        <begin position="1699"/>
        <end position="1719"/>
    </location>
</feature>
<feature type="transmembrane region" description="Helical" evidence="11">
    <location>
        <begin position="1640"/>
        <end position="1665"/>
    </location>
</feature>
<comment type="caution">
    <text evidence="9">Lacks conserved residue(s) required for the propagation of feature annotation.</text>
</comment>
<dbReference type="CDD" id="cd01752">
    <property type="entry name" value="PLAT_polycystin"/>
    <property type="match status" value="1"/>
</dbReference>
<keyword evidence="5 11" id="KW-1133">Transmembrane helix</keyword>
<keyword evidence="3 11" id="KW-0812">Transmembrane</keyword>
<keyword evidence="4" id="KW-0732">Signal</keyword>
<dbReference type="Pfam" id="PF01825">
    <property type="entry name" value="GPS"/>
    <property type="match status" value="1"/>
</dbReference>
<reference evidence="14" key="1">
    <citation type="submission" date="2015-02" db="EMBL/GenBank/DDBJ databases">
        <title>Genome sequencing for Strongylocentrotus purpuratus.</title>
        <authorList>
            <person name="Murali S."/>
            <person name="Liu Y."/>
            <person name="Vee V."/>
            <person name="English A."/>
            <person name="Wang M."/>
            <person name="Skinner E."/>
            <person name="Han Y."/>
            <person name="Muzny D.M."/>
            <person name="Worley K.C."/>
            <person name="Gibbs R.A."/>
        </authorList>
    </citation>
    <scope>NUCLEOTIDE SEQUENCE</scope>
</reference>
<feature type="compositionally biased region" description="Polar residues" evidence="10">
    <location>
        <begin position="273"/>
        <end position="291"/>
    </location>
</feature>
<comment type="subcellular location">
    <subcellularLocation>
        <location evidence="1">Membrane</location>
        <topology evidence="1">Multi-pass membrane protein</topology>
    </subcellularLocation>
</comment>
<evidence type="ECO:0000256" key="4">
    <source>
        <dbReference type="ARBA" id="ARBA00022729"/>
    </source>
</evidence>
<dbReference type="PRINTS" id="PR01433">
    <property type="entry name" value="POLYCYSTIN2"/>
</dbReference>
<dbReference type="SMART" id="SM00308">
    <property type="entry name" value="LH2"/>
    <property type="match status" value="1"/>
</dbReference>
<feature type="disulfide bond" evidence="8">
    <location>
        <begin position="1300"/>
        <end position="1313"/>
    </location>
</feature>
<dbReference type="PROSITE" id="PS50095">
    <property type="entry name" value="PLAT"/>
    <property type="match status" value="1"/>
</dbReference>
<dbReference type="GO" id="GO:0050982">
    <property type="term" value="P:detection of mechanical stimulus"/>
    <property type="evidence" value="ECO:0000318"/>
    <property type="project" value="GO_Central"/>
</dbReference>
<evidence type="ECO:0000256" key="1">
    <source>
        <dbReference type="ARBA" id="ARBA00004141"/>
    </source>
</evidence>
<evidence type="ECO:0000256" key="10">
    <source>
        <dbReference type="SAM" id="MobiDB-lite"/>
    </source>
</evidence>
<evidence type="ECO:0000259" key="12">
    <source>
        <dbReference type="PROSITE" id="PS50095"/>
    </source>
</evidence>
<keyword evidence="14" id="KW-1185">Reference proteome</keyword>
<dbReference type="Pfam" id="PF01477">
    <property type="entry name" value="PLAT"/>
    <property type="match status" value="1"/>
</dbReference>
<evidence type="ECO:0000256" key="3">
    <source>
        <dbReference type="ARBA" id="ARBA00022692"/>
    </source>
</evidence>
<feature type="region of interest" description="Disordered" evidence="10">
    <location>
        <begin position="273"/>
        <end position="308"/>
    </location>
</feature>
<dbReference type="GO" id="GO:0016020">
    <property type="term" value="C:membrane"/>
    <property type="evidence" value="ECO:0000318"/>
    <property type="project" value="GO_Central"/>
</dbReference>
<feature type="region of interest" description="Disordered" evidence="10">
    <location>
        <begin position="1748"/>
        <end position="1768"/>
    </location>
</feature>
<feature type="transmembrane region" description="Helical" evidence="11">
    <location>
        <begin position="1538"/>
        <end position="1558"/>
    </location>
</feature>
<dbReference type="Pfam" id="PF20519">
    <property type="entry name" value="Polycystin_dom"/>
    <property type="match status" value="1"/>
</dbReference>
<feature type="region of interest" description="Disordered" evidence="10">
    <location>
        <begin position="1697"/>
        <end position="1719"/>
    </location>
</feature>
<dbReference type="SUPFAM" id="SSF49723">
    <property type="entry name" value="Lipase/lipooxygenase domain (PLAT/LH2 domain)"/>
    <property type="match status" value="1"/>
</dbReference>
<dbReference type="InterPro" id="IPR003915">
    <property type="entry name" value="PKD_2"/>
</dbReference>
<evidence type="ECO:0000256" key="9">
    <source>
        <dbReference type="PROSITE-ProRule" id="PRU00152"/>
    </source>
</evidence>
<dbReference type="PANTHER" id="PTHR10877">
    <property type="entry name" value="POLYCYSTIN FAMILY MEMBER"/>
    <property type="match status" value="1"/>
</dbReference>
<feature type="transmembrane region" description="Helical" evidence="11">
    <location>
        <begin position="906"/>
        <end position="929"/>
    </location>
</feature>
<evidence type="ECO:0000256" key="6">
    <source>
        <dbReference type="ARBA" id="ARBA00023136"/>
    </source>
</evidence>
<dbReference type="Gene3D" id="2.60.60.20">
    <property type="entry name" value="PLAT/LH2 domain"/>
    <property type="match status" value="1"/>
</dbReference>
<feature type="domain" description="PLAT" evidence="12">
    <location>
        <begin position="701"/>
        <end position="820"/>
    </location>
</feature>
<dbReference type="RefSeq" id="XP_030841020.1">
    <property type="nucleotide sequence ID" value="XM_030985160.1"/>
</dbReference>
<reference evidence="13" key="2">
    <citation type="submission" date="2021-01" db="UniProtKB">
        <authorList>
            <consortium name="EnsemblMetazoa"/>
        </authorList>
    </citation>
    <scope>IDENTIFICATION</scope>
</reference>
<evidence type="ECO:0000256" key="11">
    <source>
        <dbReference type="SAM" id="Phobius"/>
    </source>
</evidence>
<dbReference type="FunFam" id="1.10.287.70:FF:000086">
    <property type="entry name" value="Polycystic kidney disease 2"/>
    <property type="match status" value="1"/>
</dbReference>
<dbReference type="InterPro" id="IPR036392">
    <property type="entry name" value="PLAT/LH2_dom_sf"/>
</dbReference>
<dbReference type="InterPro" id="IPR001024">
    <property type="entry name" value="PLAT/LH2_dom"/>
</dbReference>
<proteinExistence type="inferred from homology"/>
<dbReference type="InterPro" id="IPR000203">
    <property type="entry name" value="GPS"/>
</dbReference>
<dbReference type="FunFam" id="2.60.60.20:FF:000022">
    <property type="entry name" value="Uncharacterized protein"/>
    <property type="match status" value="1"/>
</dbReference>
<feature type="transmembrane region" description="Helical" evidence="11">
    <location>
        <begin position="1448"/>
        <end position="1467"/>
    </location>
</feature>
<dbReference type="InParanoid" id="A0A7M7NY66"/>
<comment type="similarity">
    <text evidence="2">Belongs to the polycystin family.</text>
</comment>
<feature type="transmembrane region" description="Helical" evidence="11">
    <location>
        <begin position="866"/>
        <end position="886"/>
    </location>
</feature>
<dbReference type="InterPro" id="IPR051223">
    <property type="entry name" value="Polycystin"/>
</dbReference>
<dbReference type="Gene3D" id="2.60.220.50">
    <property type="match status" value="1"/>
</dbReference>
<dbReference type="Pfam" id="PF08016">
    <property type="entry name" value="PKD_channel"/>
    <property type="match status" value="1"/>
</dbReference>
<evidence type="ECO:0000256" key="8">
    <source>
        <dbReference type="PIRSR" id="PIRSR603915-2"/>
    </source>
</evidence>
<dbReference type="InterPro" id="IPR013122">
    <property type="entry name" value="PKD1_2_channel"/>
</dbReference>
<dbReference type="GO" id="GO:0005509">
    <property type="term" value="F:calcium ion binding"/>
    <property type="evidence" value="ECO:0007669"/>
    <property type="project" value="InterPro"/>
</dbReference>